<proteinExistence type="predicted"/>
<feature type="transmembrane region" description="Helical" evidence="2">
    <location>
        <begin position="199"/>
        <end position="223"/>
    </location>
</feature>
<sequence length="293" mass="31294">MSSFDDVPDHDAEETVDPAADLAAADSTRDVHRQRPDPDPPRSAGGLHGRREGLTARGRAPSMDGMRIPTLPPETATASAVPAVCWVVAAGFWFLAEAVAASTFPGYSYATNYISDLAVPDVEVLAGREIDSPLHLLVTAAFIVQGMLFTVGAVGVFRAHRFPLRRSFLVLSFAHAVGMVTIALVHGGRQNVELGLDTFHMLGAFLAFIAGNLVAVVAGASLVCTGNRRLPGWGGIVLGTLGLLGLIMLQVDVRVLSMTLLPDGVWERMTFYAILVWQLIAGIVFLRRPSVQN</sequence>
<feature type="region of interest" description="Disordered" evidence="1">
    <location>
        <begin position="1"/>
        <end position="66"/>
    </location>
</feature>
<feature type="transmembrane region" description="Helical" evidence="2">
    <location>
        <begin position="269"/>
        <end position="286"/>
    </location>
</feature>
<keyword evidence="2" id="KW-1133">Transmembrane helix</keyword>
<dbReference type="Proteomes" id="UP000253509">
    <property type="component" value="Unassembled WGS sequence"/>
</dbReference>
<dbReference type="Pfam" id="PF06197">
    <property type="entry name" value="DUF998"/>
    <property type="match status" value="1"/>
</dbReference>
<dbReference type="AlphaFoldDB" id="A0A366IME6"/>
<dbReference type="InterPro" id="IPR009339">
    <property type="entry name" value="DUF998"/>
</dbReference>
<evidence type="ECO:0000313" key="3">
    <source>
        <dbReference type="EMBL" id="RBP72745.1"/>
    </source>
</evidence>
<evidence type="ECO:0000256" key="2">
    <source>
        <dbReference type="SAM" id="Phobius"/>
    </source>
</evidence>
<accession>A0A366IME6</accession>
<keyword evidence="2" id="KW-0472">Membrane</keyword>
<keyword evidence="4" id="KW-1185">Reference proteome</keyword>
<feature type="transmembrane region" description="Helical" evidence="2">
    <location>
        <begin position="76"/>
        <end position="96"/>
    </location>
</feature>
<protein>
    <submittedName>
        <fullName evidence="3">Uncharacterized protein DUF998</fullName>
    </submittedName>
</protein>
<organism evidence="3 4">
    <name type="scientific">Brevibacterium celere</name>
    <dbReference type="NCBI Taxonomy" id="225845"/>
    <lineage>
        <taxon>Bacteria</taxon>
        <taxon>Bacillati</taxon>
        <taxon>Actinomycetota</taxon>
        <taxon>Actinomycetes</taxon>
        <taxon>Micrococcales</taxon>
        <taxon>Brevibacteriaceae</taxon>
        <taxon>Brevibacterium</taxon>
    </lineage>
</organism>
<keyword evidence="2" id="KW-0812">Transmembrane</keyword>
<feature type="transmembrane region" description="Helical" evidence="2">
    <location>
        <begin position="168"/>
        <end position="187"/>
    </location>
</feature>
<comment type="caution">
    <text evidence="3">The sequence shown here is derived from an EMBL/GenBank/DDBJ whole genome shotgun (WGS) entry which is preliminary data.</text>
</comment>
<feature type="compositionally biased region" description="Basic and acidic residues" evidence="1">
    <location>
        <begin position="27"/>
        <end position="40"/>
    </location>
</feature>
<dbReference type="EMBL" id="QNSB01000003">
    <property type="protein sequence ID" value="RBP72745.1"/>
    <property type="molecule type" value="Genomic_DNA"/>
</dbReference>
<feature type="transmembrane region" description="Helical" evidence="2">
    <location>
        <begin position="134"/>
        <end position="156"/>
    </location>
</feature>
<name>A0A366IME6_9MICO</name>
<reference evidence="3 4" key="1">
    <citation type="submission" date="2018-06" db="EMBL/GenBank/DDBJ databases">
        <title>Freshwater and sediment microbial communities from various areas in North America, analyzing microbe dynamics in response to fracking.</title>
        <authorList>
            <person name="Lamendella R."/>
        </authorList>
    </citation>
    <scope>NUCLEOTIDE SEQUENCE [LARGE SCALE GENOMIC DNA]</scope>
    <source>
        <strain evidence="3 4">3b_TX</strain>
    </source>
</reference>
<feature type="compositionally biased region" description="Acidic residues" evidence="1">
    <location>
        <begin position="1"/>
        <end position="16"/>
    </location>
</feature>
<gene>
    <name evidence="3" type="ORF">DFO65_10336</name>
</gene>
<evidence type="ECO:0000256" key="1">
    <source>
        <dbReference type="SAM" id="MobiDB-lite"/>
    </source>
</evidence>
<feature type="transmembrane region" description="Helical" evidence="2">
    <location>
        <begin position="230"/>
        <end position="249"/>
    </location>
</feature>
<evidence type="ECO:0000313" key="4">
    <source>
        <dbReference type="Proteomes" id="UP000253509"/>
    </source>
</evidence>